<dbReference type="GO" id="GO:0006611">
    <property type="term" value="P:protein export from nucleus"/>
    <property type="evidence" value="ECO:0007669"/>
    <property type="project" value="TreeGrafter"/>
</dbReference>
<dbReference type="RefSeq" id="XP_011496673.1">
    <property type="nucleotide sequence ID" value="XM_011498371.1"/>
</dbReference>
<dbReference type="PANTHER" id="PTHR48014:SF21">
    <property type="entry name" value="SERINE_THREONINE-PROTEIN KINASE FRAY2"/>
    <property type="match status" value="1"/>
</dbReference>
<comment type="similarity">
    <text evidence="1">Belongs to the protein kinase superfamily. STE Ser/Thr protein kinase family. STE20 subfamily.</text>
</comment>
<dbReference type="InterPro" id="IPR000719">
    <property type="entry name" value="Prot_kinase_dom"/>
</dbReference>
<dbReference type="GO" id="GO:0043539">
    <property type="term" value="F:protein serine/threonine kinase activator activity"/>
    <property type="evidence" value="ECO:0007669"/>
    <property type="project" value="InterPro"/>
</dbReference>
<protein>
    <submittedName>
        <fullName evidence="4">STE20-related kinase adapter protein alpha</fullName>
    </submittedName>
</protein>
<dbReference type="PROSITE" id="PS50011">
    <property type="entry name" value="PROTEIN_KINASE_DOM"/>
    <property type="match status" value="1"/>
</dbReference>
<evidence type="ECO:0000313" key="4">
    <source>
        <dbReference type="RefSeq" id="XP_011496673.1"/>
    </source>
</evidence>
<keyword evidence="4" id="KW-0418">Kinase</keyword>
<evidence type="ECO:0000256" key="1">
    <source>
        <dbReference type="ARBA" id="ARBA00008874"/>
    </source>
</evidence>
<name>A0AAJ6YEN8_9HYME</name>
<keyword evidence="3" id="KW-1185">Reference proteome</keyword>
<evidence type="ECO:0000313" key="3">
    <source>
        <dbReference type="Proteomes" id="UP000695007"/>
    </source>
</evidence>
<keyword evidence="4" id="KW-0808">Transferase</keyword>
<dbReference type="KEGG" id="csol:105361262"/>
<dbReference type="GO" id="GO:1902554">
    <property type="term" value="C:serine/threonine protein kinase complex"/>
    <property type="evidence" value="ECO:0007669"/>
    <property type="project" value="TreeGrafter"/>
</dbReference>
<dbReference type="GeneID" id="105361262"/>
<feature type="domain" description="Protein kinase" evidence="2">
    <location>
        <begin position="9"/>
        <end position="306"/>
    </location>
</feature>
<gene>
    <name evidence="4" type="primary">LOC105361262</name>
</gene>
<dbReference type="GO" id="GO:0005524">
    <property type="term" value="F:ATP binding"/>
    <property type="evidence" value="ECO:0007669"/>
    <property type="project" value="InterPro"/>
</dbReference>
<dbReference type="Gene3D" id="3.30.200.20">
    <property type="entry name" value="Phosphorylase Kinase, domain 1"/>
    <property type="match status" value="1"/>
</dbReference>
<dbReference type="CDD" id="cd08216">
    <property type="entry name" value="PK_STRAD"/>
    <property type="match status" value="1"/>
</dbReference>
<dbReference type="PANTHER" id="PTHR48014">
    <property type="entry name" value="SERINE/THREONINE-PROTEIN KINASE FRAY2"/>
    <property type="match status" value="1"/>
</dbReference>
<sequence length="360" mass="40844">MYDINLNNYTSGMTLGVSNNGTSTVHLALHKATKSYVVIKKYFIDDKEPEDYSFIQQEIITTRQLQHPNVLPYLNAFVSGHDIYVISPLMSYGSCSNLLQEHFHQGFPELAIAFITKDVLRGLDYIHKKGFIHRALRASHVLISAEGRACICGMRYSCDVVKSGKWLRTIYAFPKSSTNNLKWLSPELLQQDLRGYNEKSDIYSLGMTICELANCTVPFSDVPDTLMLTEKVRGSTPQIIDKSTFPVDVMDIEESGEESNSNSKKNIKAMATRKFSEPFHAITELCLQCDPSNRPGVKQLLAHSFFKQCKRTNNTLLSILKPVKPLNERFMDSVEDQAMVVTTELENLELESCQWDFENI</sequence>
<dbReference type="Pfam" id="PF00069">
    <property type="entry name" value="Pkinase"/>
    <property type="match status" value="1"/>
</dbReference>
<evidence type="ECO:0000259" key="2">
    <source>
        <dbReference type="PROSITE" id="PS50011"/>
    </source>
</evidence>
<dbReference type="Gene3D" id="1.10.510.10">
    <property type="entry name" value="Transferase(Phosphotransferase) domain 1"/>
    <property type="match status" value="1"/>
</dbReference>
<dbReference type="Proteomes" id="UP000695007">
    <property type="component" value="Unplaced"/>
</dbReference>
<reference evidence="4" key="1">
    <citation type="submission" date="2025-08" db="UniProtKB">
        <authorList>
            <consortium name="RefSeq"/>
        </authorList>
    </citation>
    <scope>IDENTIFICATION</scope>
</reference>
<organism evidence="3 4">
    <name type="scientific">Ceratosolen solmsi marchali</name>
    <dbReference type="NCBI Taxonomy" id="326594"/>
    <lineage>
        <taxon>Eukaryota</taxon>
        <taxon>Metazoa</taxon>
        <taxon>Ecdysozoa</taxon>
        <taxon>Arthropoda</taxon>
        <taxon>Hexapoda</taxon>
        <taxon>Insecta</taxon>
        <taxon>Pterygota</taxon>
        <taxon>Neoptera</taxon>
        <taxon>Endopterygota</taxon>
        <taxon>Hymenoptera</taxon>
        <taxon>Apocrita</taxon>
        <taxon>Proctotrupomorpha</taxon>
        <taxon>Chalcidoidea</taxon>
        <taxon>Agaonidae</taxon>
        <taxon>Agaoninae</taxon>
        <taxon>Ceratosolen</taxon>
    </lineage>
</organism>
<dbReference type="GO" id="GO:0004672">
    <property type="term" value="F:protein kinase activity"/>
    <property type="evidence" value="ECO:0007669"/>
    <property type="project" value="InterPro"/>
</dbReference>
<dbReference type="InterPro" id="IPR047173">
    <property type="entry name" value="STRAD_A/B-like"/>
</dbReference>
<dbReference type="SUPFAM" id="SSF56112">
    <property type="entry name" value="Protein kinase-like (PK-like)"/>
    <property type="match status" value="1"/>
</dbReference>
<dbReference type="AlphaFoldDB" id="A0AAJ6YEN8"/>
<dbReference type="InterPro" id="IPR011009">
    <property type="entry name" value="Kinase-like_dom_sf"/>
</dbReference>
<accession>A0AAJ6YEN8</accession>
<proteinExistence type="inferred from homology"/>